<dbReference type="Proteomes" id="UP001217918">
    <property type="component" value="Unassembled WGS sequence"/>
</dbReference>
<evidence type="ECO:0000313" key="2">
    <source>
        <dbReference type="Proteomes" id="UP001217918"/>
    </source>
</evidence>
<reference evidence="1" key="1">
    <citation type="journal article" date="2023" name="Mol. Plant Microbe Interact.">
        <title>Elucidating the Obligate Nature and Biological Capacity of an Invasive Fungal Corn Pathogen.</title>
        <authorList>
            <person name="MacCready J.S."/>
            <person name="Roggenkamp E.M."/>
            <person name="Gdanetz K."/>
            <person name="Chilvers M.I."/>
        </authorList>
    </citation>
    <scope>NUCLEOTIDE SEQUENCE</scope>
    <source>
        <strain evidence="1">PM02</strain>
    </source>
</reference>
<evidence type="ECO:0000313" key="1">
    <source>
        <dbReference type="EMBL" id="KAK2072013.1"/>
    </source>
</evidence>
<dbReference type="AlphaFoldDB" id="A0AAD9I6T1"/>
<sequence>MYKARLSKRAKHALPILPAMKKAASNTGGSNSIKNSFNKSGNFALYTAYYNYCFLELCSNLAIKAKDAYSGYNTYIEEAYGDSCYRQGH</sequence>
<proteinExistence type="predicted"/>
<comment type="caution">
    <text evidence="1">The sequence shown here is derived from an EMBL/GenBank/DDBJ whole genome shotgun (WGS) entry which is preliminary data.</text>
</comment>
<organism evidence="1 2">
    <name type="scientific">Phyllachora maydis</name>
    <dbReference type="NCBI Taxonomy" id="1825666"/>
    <lineage>
        <taxon>Eukaryota</taxon>
        <taxon>Fungi</taxon>
        <taxon>Dikarya</taxon>
        <taxon>Ascomycota</taxon>
        <taxon>Pezizomycotina</taxon>
        <taxon>Sordariomycetes</taxon>
        <taxon>Sordariomycetidae</taxon>
        <taxon>Phyllachorales</taxon>
        <taxon>Phyllachoraceae</taxon>
        <taxon>Phyllachora</taxon>
    </lineage>
</organism>
<gene>
    <name evidence="1" type="ORF">P8C59_006391</name>
</gene>
<accession>A0AAD9I6T1</accession>
<keyword evidence="2" id="KW-1185">Reference proteome</keyword>
<name>A0AAD9I6T1_9PEZI</name>
<dbReference type="EMBL" id="JAQQPM010000005">
    <property type="protein sequence ID" value="KAK2072013.1"/>
    <property type="molecule type" value="Genomic_DNA"/>
</dbReference>
<protein>
    <submittedName>
        <fullName evidence="1">Uncharacterized protein</fullName>
    </submittedName>
</protein>